<name>A0AAD6ZCE8_9AGAR</name>
<feature type="transmembrane region" description="Helical" evidence="1">
    <location>
        <begin position="204"/>
        <end position="230"/>
    </location>
</feature>
<keyword evidence="1" id="KW-1133">Transmembrane helix</keyword>
<reference evidence="2" key="1">
    <citation type="submission" date="2023-03" db="EMBL/GenBank/DDBJ databases">
        <title>Massive genome expansion in bonnet fungi (Mycena s.s.) driven by repeated elements and novel gene families across ecological guilds.</title>
        <authorList>
            <consortium name="Lawrence Berkeley National Laboratory"/>
            <person name="Harder C.B."/>
            <person name="Miyauchi S."/>
            <person name="Viragh M."/>
            <person name="Kuo A."/>
            <person name="Thoen E."/>
            <person name="Andreopoulos B."/>
            <person name="Lu D."/>
            <person name="Skrede I."/>
            <person name="Drula E."/>
            <person name="Henrissat B."/>
            <person name="Morin E."/>
            <person name="Kohler A."/>
            <person name="Barry K."/>
            <person name="LaButti K."/>
            <person name="Morin E."/>
            <person name="Salamov A."/>
            <person name="Lipzen A."/>
            <person name="Mereny Z."/>
            <person name="Hegedus B."/>
            <person name="Baldrian P."/>
            <person name="Stursova M."/>
            <person name="Weitz H."/>
            <person name="Taylor A."/>
            <person name="Grigoriev I.V."/>
            <person name="Nagy L.G."/>
            <person name="Martin F."/>
            <person name="Kauserud H."/>
        </authorList>
    </citation>
    <scope>NUCLEOTIDE SEQUENCE</scope>
    <source>
        <strain evidence="2">CBHHK002</strain>
    </source>
</reference>
<keyword evidence="1" id="KW-0472">Membrane</keyword>
<dbReference type="AlphaFoldDB" id="A0AAD6ZCE8"/>
<evidence type="ECO:0000313" key="2">
    <source>
        <dbReference type="EMBL" id="KAJ7315340.1"/>
    </source>
</evidence>
<feature type="transmembrane region" description="Helical" evidence="1">
    <location>
        <begin position="283"/>
        <end position="303"/>
    </location>
</feature>
<comment type="caution">
    <text evidence="2">The sequence shown here is derived from an EMBL/GenBank/DDBJ whole genome shotgun (WGS) entry which is preliminary data.</text>
</comment>
<feature type="transmembrane region" description="Helical" evidence="1">
    <location>
        <begin position="309"/>
        <end position="332"/>
    </location>
</feature>
<gene>
    <name evidence="2" type="ORF">DFH08DRAFT_421385</name>
</gene>
<evidence type="ECO:0000313" key="3">
    <source>
        <dbReference type="Proteomes" id="UP001218218"/>
    </source>
</evidence>
<proteinExistence type="predicted"/>
<keyword evidence="3" id="KW-1185">Reference proteome</keyword>
<evidence type="ECO:0000256" key="1">
    <source>
        <dbReference type="SAM" id="Phobius"/>
    </source>
</evidence>
<accession>A0AAD6ZCE8</accession>
<dbReference type="EMBL" id="JARIHO010000062">
    <property type="protein sequence ID" value="KAJ7315340.1"/>
    <property type="molecule type" value="Genomic_DNA"/>
</dbReference>
<sequence length="578" mass="62827">MSDAATDSNSSPSLFSSFGFSNNLVEVSALTALVGSSVAESMVLGNRGSGGIAWAATSSFGTISVVKVCCSAASSGWLRETLGIRTPSCDSAVGMYLSHDSARASKLRRSIGEPIALFCRQPADTAARNIKDTRPRNTPTSWNDVYAFDHSAAMMLRGIPDTPVGSPLEIHTYGHYTFLRVRDSFFQAITISLSAAKLGEVYVLWSYGAALLGIISATPWLFFCTGAILVEIREIVLGRRPEPALGTIDIIAGQLPMISRRGGGRKIVLGAAENARTGLLWQLFWLLGAAVSAVSILFSYIMLGQQDQRVVLIWTGFQFLWLGVRILIYHVADPADPMTLRMLVARSWANLPRELKERVFELACALAQSQAFVHPRGQRQYIEDTLSARQLGIIADGSEPATLYPLPSADSTSVTLQLTAIIGDTLLSSVMWITGSKITPMDLYDSCIVVFSLPKTKSAASRTIAVPAVRVLSGRSELPTDSEYSLAATFIPKGARNLGYGLTWWYWVPCGQGLWVQIRRPTEHRILDSCEGEIRTDAQVSELLMSGTLNIGLTAVEEVRTTLELSRKACDVLIELFT</sequence>
<organism evidence="2 3">
    <name type="scientific">Mycena albidolilacea</name>
    <dbReference type="NCBI Taxonomy" id="1033008"/>
    <lineage>
        <taxon>Eukaryota</taxon>
        <taxon>Fungi</taxon>
        <taxon>Dikarya</taxon>
        <taxon>Basidiomycota</taxon>
        <taxon>Agaricomycotina</taxon>
        <taxon>Agaricomycetes</taxon>
        <taxon>Agaricomycetidae</taxon>
        <taxon>Agaricales</taxon>
        <taxon>Marasmiineae</taxon>
        <taxon>Mycenaceae</taxon>
        <taxon>Mycena</taxon>
    </lineage>
</organism>
<protein>
    <submittedName>
        <fullName evidence="2">Uncharacterized protein</fullName>
    </submittedName>
</protein>
<dbReference type="Proteomes" id="UP001218218">
    <property type="component" value="Unassembled WGS sequence"/>
</dbReference>
<keyword evidence="1" id="KW-0812">Transmembrane</keyword>